<proteinExistence type="predicted"/>
<protein>
    <submittedName>
        <fullName evidence="1">Uncharacterized protein</fullName>
    </submittedName>
</protein>
<dbReference type="RefSeq" id="WP_094268169.1">
    <property type="nucleotide sequence ID" value="NZ_NOIH01000008.1"/>
</dbReference>
<sequence>MTTELARRAADGDTSPEVVAWIADGLRRHLAGDDLEHAFGLDRASRLRERNQALRDAAALLERDDGPWRCALRLESAIRRYESRVGPLAVRDPYTPLAPIDEALRRAFDTGQRIPTTARNLFDLIR</sequence>
<gene>
    <name evidence="1" type="ORF">CGK74_09105</name>
</gene>
<reference evidence="1 2" key="1">
    <citation type="submission" date="2017-07" db="EMBL/GenBank/DDBJ databases">
        <title>Thauera sp. KNDSS-Mac4 genome sequence and assembly.</title>
        <authorList>
            <person name="Mayilraj S."/>
        </authorList>
    </citation>
    <scope>NUCLEOTIDE SEQUENCE [LARGE SCALE GENOMIC DNA]</scope>
    <source>
        <strain evidence="1 2">KNDSS-Mac4</strain>
    </source>
</reference>
<accession>A0A235EZE0</accession>
<dbReference type="Proteomes" id="UP000215181">
    <property type="component" value="Unassembled WGS sequence"/>
</dbReference>
<evidence type="ECO:0000313" key="2">
    <source>
        <dbReference type="Proteomes" id="UP000215181"/>
    </source>
</evidence>
<dbReference type="EMBL" id="NOIH01000008">
    <property type="protein sequence ID" value="OYD54331.1"/>
    <property type="molecule type" value="Genomic_DNA"/>
</dbReference>
<keyword evidence="2" id="KW-1185">Reference proteome</keyword>
<evidence type="ECO:0000313" key="1">
    <source>
        <dbReference type="EMBL" id="OYD54331.1"/>
    </source>
</evidence>
<name>A0A235EZE0_9RHOO</name>
<organism evidence="1 2">
    <name type="scientific">Thauera propionica</name>
    <dbReference type="NCBI Taxonomy" id="2019431"/>
    <lineage>
        <taxon>Bacteria</taxon>
        <taxon>Pseudomonadati</taxon>
        <taxon>Pseudomonadota</taxon>
        <taxon>Betaproteobacteria</taxon>
        <taxon>Rhodocyclales</taxon>
        <taxon>Zoogloeaceae</taxon>
        <taxon>Thauera</taxon>
    </lineage>
</organism>
<dbReference type="AlphaFoldDB" id="A0A235EZE0"/>
<comment type="caution">
    <text evidence="1">The sequence shown here is derived from an EMBL/GenBank/DDBJ whole genome shotgun (WGS) entry which is preliminary data.</text>
</comment>
<dbReference type="OrthoDB" id="9840077at2"/>